<evidence type="ECO:0000313" key="1">
    <source>
        <dbReference type="EMBL" id="ARF08995.1"/>
    </source>
</evidence>
<gene>
    <name evidence="1" type="ORF">Catovirus_1_1045</name>
</gene>
<organism evidence="1">
    <name type="scientific">Catovirus CTV1</name>
    <dbReference type="NCBI Taxonomy" id="1977631"/>
    <lineage>
        <taxon>Viruses</taxon>
        <taxon>Varidnaviria</taxon>
        <taxon>Bamfordvirae</taxon>
        <taxon>Nucleocytoviricota</taxon>
        <taxon>Megaviricetes</taxon>
        <taxon>Imitervirales</taxon>
        <taxon>Mimiviridae</taxon>
        <taxon>Klosneuvirinae</taxon>
        <taxon>Catovirus</taxon>
    </lineage>
</organism>
<sequence>MEYTNELYEVKNTDQINNEEKVDNFTIEI</sequence>
<protein>
    <submittedName>
        <fullName evidence="1">Uncharacterized protein</fullName>
    </submittedName>
</protein>
<reference evidence="1" key="1">
    <citation type="journal article" date="2017" name="Science">
        <title>Giant viruses with an expanded complement of translation system components.</title>
        <authorList>
            <person name="Schulz F."/>
            <person name="Yutin N."/>
            <person name="Ivanova N.N."/>
            <person name="Ortega D.R."/>
            <person name="Lee T.K."/>
            <person name="Vierheilig J."/>
            <person name="Daims H."/>
            <person name="Horn M."/>
            <person name="Wagner M."/>
            <person name="Jensen G.J."/>
            <person name="Kyrpides N.C."/>
            <person name="Koonin E.V."/>
            <person name="Woyke T."/>
        </authorList>
    </citation>
    <scope>NUCLEOTIDE SEQUENCE</scope>
    <source>
        <strain evidence="1">CTV1</strain>
    </source>
</reference>
<name>A0A1V0SBA0_9VIRU</name>
<accession>A0A1V0SBA0</accession>
<dbReference type="EMBL" id="KY684083">
    <property type="protein sequence ID" value="ARF08995.1"/>
    <property type="molecule type" value="Genomic_DNA"/>
</dbReference>
<proteinExistence type="predicted"/>